<accession>A0ABR9D1N5</accession>
<dbReference type="PROSITE" id="PS00018">
    <property type="entry name" value="EF_HAND_1"/>
    <property type="match status" value="1"/>
</dbReference>
<comment type="caution">
    <text evidence="2">The sequence shown here is derived from an EMBL/GenBank/DDBJ whole genome shotgun (WGS) entry which is preliminary data.</text>
</comment>
<evidence type="ECO:0008006" key="4">
    <source>
        <dbReference type="Google" id="ProtNLM"/>
    </source>
</evidence>
<feature type="chain" id="PRO_5045955229" description="Dockerin domain-containing protein" evidence="1">
    <location>
        <begin position="25"/>
        <end position="478"/>
    </location>
</feature>
<proteinExistence type="predicted"/>
<reference evidence="2 3" key="1">
    <citation type="submission" date="2020-09" db="EMBL/GenBank/DDBJ databases">
        <title>Methylomonas albis sp. nov. and Methylomonas fluvii sp. nov.: Two cold-adapted methanotrophs from the River Elbe and an amended description of Methylovulum psychrotolerans strain Eb1.</title>
        <authorList>
            <person name="Bussmann I.K."/>
            <person name="Klings K.-W."/>
            <person name="Warnstedt J."/>
            <person name="Hoppert M."/>
            <person name="Saborowski A."/>
            <person name="Horn F."/>
            <person name="Liebner S."/>
        </authorList>
    </citation>
    <scope>NUCLEOTIDE SEQUENCE [LARGE SCALE GENOMIC DNA]</scope>
    <source>
        <strain evidence="2 3">EbA</strain>
    </source>
</reference>
<sequence length="478" mass="51034">MSITSIRPNRPTLLAMMVAMSAFASVATAVTDPNAPLYGSLSNFDVYNDNPPEVEVHGFEIELHGVSKSEIGYSFGAPYQRYGNPLVIDGGIDAQGKAVTRIRYESPYDAGASRFTETTPRAPAVTNTGGHACYLGGPIGNYASSGCEHFGVGVIGTATQTIYRWLVADPATPGNLIPVTNPGTGLPVSASIPAPIWNVQPAQQPDLNPQPEVIAEVEAPELEHPEDKFGPAQWMKVIKTETEQSAKLEHLLFDDPKNPVNDDVNNVVETEIEWEIMQQRNPLFLGGGGKKGGNGGAAVAKQANGGQLQNGKKSVTRRYEFYKYTGTLTVEGEADPQADIDVDANGNPLDAAIGNLQGVQMVAVNLDSDGDGIDDGNDNCIVEPNHHGDVAQRDDDGDGIGNACDAHWANNLGDQVANLVDLRIFKQDFRDAARNPKLDLNEDGRVDLSDLSKFKAMFGKPAGQSGKKICNALNPCLP</sequence>
<dbReference type="RefSeq" id="WP_192375340.1">
    <property type="nucleotide sequence ID" value="NZ_CAJHIV010000001.1"/>
</dbReference>
<keyword evidence="1" id="KW-0732">Signal</keyword>
<dbReference type="EMBL" id="JACXSS010000001">
    <property type="protein sequence ID" value="MBD9357034.1"/>
    <property type="molecule type" value="Genomic_DNA"/>
</dbReference>
<protein>
    <recommendedName>
        <fullName evidence="4">Dockerin domain-containing protein</fullName>
    </recommendedName>
</protein>
<evidence type="ECO:0000256" key="1">
    <source>
        <dbReference type="SAM" id="SignalP"/>
    </source>
</evidence>
<dbReference type="Proteomes" id="UP000652176">
    <property type="component" value="Unassembled WGS sequence"/>
</dbReference>
<dbReference type="InterPro" id="IPR028974">
    <property type="entry name" value="TSP_type-3_rpt"/>
</dbReference>
<dbReference type="InterPro" id="IPR018247">
    <property type="entry name" value="EF_Hand_1_Ca_BS"/>
</dbReference>
<gene>
    <name evidence="2" type="ORF">IE877_14295</name>
</gene>
<organism evidence="2 3">
    <name type="scientific">Methylomonas albis</name>
    <dbReference type="NCBI Taxonomy" id="1854563"/>
    <lineage>
        <taxon>Bacteria</taxon>
        <taxon>Pseudomonadati</taxon>
        <taxon>Pseudomonadota</taxon>
        <taxon>Gammaproteobacteria</taxon>
        <taxon>Methylococcales</taxon>
        <taxon>Methylococcaceae</taxon>
        <taxon>Methylomonas</taxon>
    </lineage>
</organism>
<evidence type="ECO:0000313" key="2">
    <source>
        <dbReference type="EMBL" id="MBD9357034.1"/>
    </source>
</evidence>
<dbReference type="Gene3D" id="4.10.1080.10">
    <property type="entry name" value="TSP type-3 repeat"/>
    <property type="match status" value="1"/>
</dbReference>
<keyword evidence="3" id="KW-1185">Reference proteome</keyword>
<feature type="signal peptide" evidence="1">
    <location>
        <begin position="1"/>
        <end position="24"/>
    </location>
</feature>
<name>A0ABR9D1N5_9GAMM</name>
<evidence type="ECO:0000313" key="3">
    <source>
        <dbReference type="Proteomes" id="UP000652176"/>
    </source>
</evidence>